<dbReference type="PANTHER" id="PTHR11202:SF36">
    <property type="entry name" value="ACTIN NUCLEATION-PROMOTING FACTOR WASL"/>
    <property type="match status" value="1"/>
</dbReference>
<dbReference type="InterPro" id="IPR011993">
    <property type="entry name" value="PH-like_dom_sf"/>
</dbReference>
<dbReference type="EMBL" id="CAXITT010000175">
    <property type="protein sequence ID" value="CAL1534562.1"/>
    <property type="molecule type" value="Genomic_DNA"/>
</dbReference>
<dbReference type="InterPro" id="IPR036936">
    <property type="entry name" value="CRIB_dom_sf"/>
</dbReference>
<dbReference type="Gene3D" id="3.90.810.10">
    <property type="entry name" value="CRIB domain"/>
    <property type="match status" value="2"/>
</dbReference>
<keyword evidence="4" id="KW-0597">Phosphoprotein</keyword>
<dbReference type="PROSITE" id="PS51082">
    <property type="entry name" value="WH2"/>
    <property type="match status" value="2"/>
</dbReference>
<evidence type="ECO:0000259" key="11">
    <source>
        <dbReference type="PROSITE" id="PS51082"/>
    </source>
</evidence>
<feature type="domain" description="WH2" evidence="11">
    <location>
        <begin position="439"/>
        <end position="456"/>
    </location>
</feature>
<dbReference type="InterPro" id="IPR000697">
    <property type="entry name" value="WH1/EVH1_dom"/>
</dbReference>
<dbReference type="SUPFAM" id="SSF50729">
    <property type="entry name" value="PH domain-like"/>
    <property type="match status" value="1"/>
</dbReference>
<evidence type="ECO:0000256" key="7">
    <source>
        <dbReference type="ARBA" id="ARBA00023242"/>
    </source>
</evidence>
<evidence type="ECO:0000256" key="5">
    <source>
        <dbReference type="ARBA" id="ARBA00022737"/>
    </source>
</evidence>
<dbReference type="Gene3D" id="2.30.29.30">
    <property type="entry name" value="Pleckstrin-homology domain (PH domain)/Phosphotyrosine-binding domain (PTB)"/>
    <property type="match status" value="1"/>
</dbReference>
<feature type="region of interest" description="Disordered" evidence="8">
    <location>
        <begin position="139"/>
        <end position="168"/>
    </location>
</feature>
<keyword evidence="5" id="KW-0677">Repeat</keyword>
<evidence type="ECO:0000256" key="6">
    <source>
        <dbReference type="ARBA" id="ARBA00023212"/>
    </source>
</evidence>
<dbReference type="CDD" id="cd22057">
    <property type="entry name" value="WH2_WAVE"/>
    <property type="match status" value="1"/>
</dbReference>
<dbReference type="Pfam" id="PF00568">
    <property type="entry name" value="WH1"/>
    <property type="match status" value="1"/>
</dbReference>
<dbReference type="GO" id="GO:0005856">
    <property type="term" value="C:cytoskeleton"/>
    <property type="evidence" value="ECO:0007669"/>
    <property type="project" value="UniProtKB-SubCell"/>
</dbReference>
<evidence type="ECO:0000256" key="1">
    <source>
        <dbReference type="ARBA" id="ARBA00004123"/>
    </source>
</evidence>
<feature type="domain" description="CRIB" evidence="9">
    <location>
        <begin position="222"/>
        <end position="235"/>
    </location>
</feature>
<evidence type="ECO:0000256" key="8">
    <source>
        <dbReference type="SAM" id="MobiDB-lite"/>
    </source>
</evidence>
<evidence type="ECO:0000256" key="4">
    <source>
        <dbReference type="ARBA" id="ARBA00022553"/>
    </source>
</evidence>
<dbReference type="PROSITE" id="PS50108">
    <property type="entry name" value="CRIB"/>
    <property type="match status" value="1"/>
</dbReference>
<gene>
    <name evidence="12" type="ORF">GSLYS_00008522001</name>
</gene>
<dbReference type="SMART" id="SM00246">
    <property type="entry name" value="WH2"/>
    <property type="match status" value="2"/>
</dbReference>
<dbReference type="InterPro" id="IPR000095">
    <property type="entry name" value="CRIB_dom"/>
</dbReference>
<comment type="caution">
    <text evidence="12">The sequence shown here is derived from an EMBL/GenBank/DDBJ whole genome shotgun (WGS) entry which is preliminary data.</text>
</comment>
<dbReference type="InterPro" id="IPR033927">
    <property type="entry name" value="WASPfam_EVH1"/>
</dbReference>
<feature type="compositionally biased region" description="Low complexity" evidence="8">
    <location>
        <begin position="185"/>
        <end position="199"/>
    </location>
</feature>
<accession>A0AAV2HL31</accession>
<keyword evidence="13" id="KW-1185">Reference proteome</keyword>
<keyword evidence="7" id="KW-0539">Nucleus</keyword>
<dbReference type="FunFam" id="2.30.29.30:FF:000130">
    <property type="entry name" value="neural Wiskott-Aldrich syndrome protein"/>
    <property type="match status" value="1"/>
</dbReference>
<feature type="domain" description="WH1" evidence="10">
    <location>
        <begin position="30"/>
        <end position="139"/>
    </location>
</feature>
<dbReference type="Proteomes" id="UP001497497">
    <property type="component" value="Unassembled WGS sequence"/>
</dbReference>
<dbReference type="InterPro" id="IPR003124">
    <property type="entry name" value="WH2_dom"/>
</dbReference>
<comment type="subcellular location">
    <subcellularLocation>
        <location evidence="2">Cytoplasm</location>
        <location evidence="2">Cytoskeleton</location>
    </subcellularLocation>
    <subcellularLocation>
        <location evidence="1">Nucleus</location>
    </subcellularLocation>
</comment>
<dbReference type="CDD" id="cd00132">
    <property type="entry name" value="CRIB"/>
    <property type="match status" value="1"/>
</dbReference>
<feature type="compositionally biased region" description="Basic residues" evidence="8">
    <location>
        <begin position="140"/>
        <end position="154"/>
    </location>
</feature>
<name>A0AAV2HL31_LYMST</name>
<evidence type="ECO:0000313" key="12">
    <source>
        <dbReference type="EMBL" id="CAL1534562.1"/>
    </source>
</evidence>
<proteinExistence type="predicted"/>
<evidence type="ECO:0000256" key="2">
    <source>
        <dbReference type="ARBA" id="ARBA00004245"/>
    </source>
</evidence>
<dbReference type="PANTHER" id="PTHR11202">
    <property type="entry name" value="SPROUTY-RELATED, EVH1 DOMAIN-CONTAINING PROTEIN FAMILY MEMBER"/>
    <property type="match status" value="1"/>
</dbReference>
<evidence type="ECO:0000259" key="9">
    <source>
        <dbReference type="PROSITE" id="PS50108"/>
    </source>
</evidence>
<dbReference type="AlphaFoldDB" id="A0AAV2HL31"/>
<dbReference type="Pfam" id="PF00786">
    <property type="entry name" value="PBD"/>
    <property type="match status" value="1"/>
</dbReference>
<evidence type="ECO:0000259" key="10">
    <source>
        <dbReference type="PROSITE" id="PS50229"/>
    </source>
</evidence>
<feature type="region of interest" description="Disordered" evidence="8">
    <location>
        <begin position="288"/>
        <end position="412"/>
    </location>
</feature>
<dbReference type="SUPFAM" id="SSF47912">
    <property type="entry name" value="Wiscott-Aldrich syndrome protein, WASP, C-terminal domain"/>
    <property type="match status" value="1"/>
</dbReference>
<feature type="domain" description="WH2" evidence="11">
    <location>
        <begin position="410"/>
        <end position="427"/>
    </location>
</feature>
<sequence>MNNQAPRQKPTNCPSLLLQDNENESLFEAMGRLCVTLATGVVQLYLADQNDRNKWTKRFCGVACFVKDSSKKSFFIRVFDIKKHQMIWEQELYTQFTYKTPREYFHTFEADTCQAGLNFASEDEAAKFKRVVEGKMTERLKKKQEKQTGKRRTVAQRPGMDANSPPALVPMRPNVSSAPALQPVNLNTDLNRSNNNINTAGTIKKGKESKKDAKKKLTKEDIGAPSNFVHLSHLGWDPEKGFDMNNLEPEMRNLFQSVGIAQDQEVDKETVDFIYDFVEKHGGMDAVKKEFGGSKSMPPPPPPGSRMNAPPPPPNRTPGPPPPPSRVGPTAPPPPTRAVPAPPRAAAPPPPPPSRQMPTPPRAPFSAPPLPPPNPPPAMSAPPPPPPAGGPPPPPPPPPPPSSAAGGGDSRGQLLSAIRSGAQLKPAAPNADGPKPGDSRDDLLNAIRMGAALKKVEPAERPASTTTSSDTDGLVGALARALANRQKQIHGSGNPYRRPGNPLRFCFIFKSLFVVPFTFHPGAHTELTVLLIILMAC</sequence>
<dbReference type="FunFam" id="3.90.810.10:FF:000003">
    <property type="entry name" value="Neural Wiskott-Aldrich syndrome protein-like"/>
    <property type="match status" value="1"/>
</dbReference>
<dbReference type="SMART" id="SM00461">
    <property type="entry name" value="WH1"/>
    <property type="match status" value="1"/>
</dbReference>
<dbReference type="GO" id="GO:0003779">
    <property type="term" value="F:actin binding"/>
    <property type="evidence" value="ECO:0007669"/>
    <property type="project" value="InterPro"/>
</dbReference>
<feature type="non-terminal residue" evidence="12">
    <location>
        <position position="537"/>
    </location>
</feature>
<organism evidence="12 13">
    <name type="scientific">Lymnaea stagnalis</name>
    <name type="common">Great pond snail</name>
    <name type="synonym">Helix stagnalis</name>
    <dbReference type="NCBI Taxonomy" id="6523"/>
    <lineage>
        <taxon>Eukaryota</taxon>
        <taxon>Metazoa</taxon>
        <taxon>Spiralia</taxon>
        <taxon>Lophotrochozoa</taxon>
        <taxon>Mollusca</taxon>
        <taxon>Gastropoda</taxon>
        <taxon>Heterobranchia</taxon>
        <taxon>Euthyneura</taxon>
        <taxon>Panpulmonata</taxon>
        <taxon>Hygrophila</taxon>
        <taxon>Lymnaeoidea</taxon>
        <taxon>Lymnaeidae</taxon>
        <taxon>Lymnaea</taxon>
    </lineage>
</organism>
<protein>
    <submittedName>
        <fullName evidence="12">Uncharacterized protein</fullName>
    </submittedName>
</protein>
<keyword evidence="3" id="KW-0963">Cytoplasm</keyword>
<dbReference type="PROSITE" id="PS50229">
    <property type="entry name" value="WH1"/>
    <property type="match status" value="1"/>
</dbReference>
<dbReference type="SMART" id="SM00285">
    <property type="entry name" value="PBD"/>
    <property type="match status" value="1"/>
</dbReference>
<keyword evidence="6" id="KW-0206">Cytoskeleton</keyword>
<dbReference type="Pfam" id="PF02205">
    <property type="entry name" value="WH2"/>
    <property type="match status" value="2"/>
</dbReference>
<dbReference type="InterPro" id="IPR011026">
    <property type="entry name" value="WAS_C"/>
</dbReference>
<evidence type="ECO:0000256" key="3">
    <source>
        <dbReference type="ARBA" id="ARBA00022490"/>
    </source>
</evidence>
<feature type="region of interest" description="Disordered" evidence="8">
    <location>
        <begin position="185"/>
        <end position="214"/>
    </location>
</feature>
<feature type="compositionally biased region" description="Pro residues" evidence="8">
    <location>
        <begin position="297"/>
        <end position="402"/>
    </location>
</feature>
<evidence type="ECO:0000313" key="13">
    <source>
        <dbReference type="Proteomes" id="UP001497497"/>
    </source>
</evidence>
<dbReference type="CDD" id="cd01205">
    <property type="entry name" value="EVH1_WASP-like"/>
    <property type="match status" value="1"/>
</dbReference>
<dbReference type="GO" id="GO:0007015">
    <property type="term" value="P:actin filament organization"/>
    <property type="evidence" value="ECO:0007669"/>
    <property type="project" value="InterPro"/>
</dbReference>
<dbReference type="GO" id="GO:0005634">
    <property type="term" value="C:nucleus"/>
    <property type="evidence" value="ECO:0007669"/>
    <property type="project" value="UniProtKB-SubCell"/>
</dbReference>
<reference evidence="12 13" key="1">
    <citation type="submission" date="2024-04" db="EMBL/GenBank/DDBJ databases">
        <authorList>
            <consortium name="Genoscope - CEA"/>
            <person name="William W."/>
        </authorList>
    </citation>
    <scope>NUCLEOTIDE SEQUENCE [LARGE SCALE GENOMIC DNA]</scope>
</reference>